<sequence length="545" mass="57192">MPSSLRHLCDALGPSPVRLVTAPRGAEGRVSGTLVYEPRSPLPRRDDALLLAVGVPPSEAPPLVDAAAAAGLAGIVVKQYGEPVTDLALAAEKAGVALLTADDDLAWQQLDALVTSALAAVAGTGQGTAGPDIGDLFSLANAIAAAVGGATAIEDPYQRILAYSTLRGQEIDEERRQGILGLHVPYAPINVPQYRELARATRVLRFAASPGGLARLAVAVRAGSELLGSIWVVDAHDDLGEDALRTLDDAARIAALHLLRARTSHDLVRRQRGDLLRRLLDDPASAPLVGPQLGLPVDAPAVVAAFHLTAAGSDDALTARAALQLTDLVSLHCEAHYSHHGCALIDGTVYALLPADAHRDFVADVARRAHRALHLPVRAALGSVAPSLRAAPASRRDADTVLRTLAPADTAVAAIDDVRPTVTLAELAEQARLIPRLAEGAGPAIRAHDAAHRTAYAETLLAYFASDSDISTAARTLNIHPNTCRYRLSRAESLFHLRLSDPDTRLVLWLQLRLGEGGDGRAVQGASRLDGGTGARREQAETACC</sequence>
<protein>
    <submittedName>
        <fullName evidence="4">Helix-turn-helix domain-containing protein</fullName>
    </submittedName>
</protein>
<dbReference type="EMBL" id="JACEQY010000002">
    <property type="protein sequence ID" value="MBA4860548.1"/>
    <property type="molecule type" value="Genomic_DNA"/>
</dbReference>
<dbReference type="InterPro" id="IPR042070">
    <property type="entry name" value="PucR_C-HTH_sf"/>
</dbReference>
<evidence type="ECO:0000259" key="3">
    <source>
        <dbReference type="Pfam" id="PF17853"/>
    </source>
</evidence>
<name>A0A7W2HE39_9ACTN</name>
<dbReference type="Pfam" id="PF13556">
    <property type="entry name" value="HTH_30"/>
    <property type="match status" value="1"/>
</dbReference>
<dbReference type="Gene3D" id="1.10.10.2840">
    <property type="entry name" value="PucR C-terminal helix-turn-helix domain"/>
    <property type="match status" value="1"/>
</dbReference>
<evidence type="ECO:0000256" key="1">
    <source>
        <dbReference type="ARBA" id="ARBA00006754"/>
    </source>
</evidence>
<dbReference type="InterPro" id="IPR051448">
    <property type="entry name" value="CdaR-like_regulators"/>
</dbReference>
<evidence type="ECO:0000313" key="4">
    <source>
        <dbReference type="EMBL" id="MBA4860548.1"/>
    </source>
</evidence>
<evidence type="ECO:0000259" key="2">
    <source>
        <dbReference type="Pfam" id="PF13556"/>
    </source>
</evidence>
<comment type="similarity">
    <text evidence="1">Belongs to the CdaR family.</text>
</comment>
<reference evidence="4 5" key="1">
    <citation type="submission" date="2020-07" db="EMBL/GenBank/DDBJ databases">
        <title>Streptomyces isolated from Indian soil.</title>
        <authorList>
            <person name="Mandal S."/>
            <person name="Maiti P.K."/>
        </authorList>
    </citation>
    <scope>NUCLEOTIDE SEQUENCE [LARGE SCALE GENOMIC DNA]</scope>
    <source>
        <strain evidence="4 5">PSKA54</strain>
    </source>
</reference>
<gene>
    <name evidence="4" type="ORF">H1V43_03975</name>
</gene>
<dbReference type="PANTHER" id="PTHR33744">
    <property type="entry name" value="CARBOHYDRATE DIACID REGULATOR"/>
    <property type="match status" value="1"/>
</dbReference>
<accession>A0A7W2HE39</accession>
<dbReference type="InterPro" id="IPR025736">
    <property type="entry name" value="PucR_C-HTH_dom"/>
</dbReference>
<keyword evidence="5" id="KW-1185">Reference proteome</keyword>
<feature type="domain" description="CdaR GGDEF-like" evidence="3">
    <location>
        <begin position="292"/>
        <end position="403"/>
    </location>
</feature>
<dbReference type="AlphaFoldDB" id="A0A7W2HE39"/>
<feature type="domain" description="PucR C-terminal helix-turn-helix" evidence="2">
    <location>
        <begin position="457"/>
        <end position="514"/>
    </location>
</feature>
<dbReference type="InterPro" id="IPR041522">
    <property type="entry name" value="CdaR_GGDEF"/>
</dbReference>
<dbReference type="RefSeq" id="WP_181862641.1">
    <property type="nucleotide sequence ID" value="NZ_JACEQY010000002.1"/>
</dbReference>
<proteinExistence type="inferred from homology"/>
<comment type="caution">
    <text evidence="4">The sequence shown here is derived from an EMBL/GenBank/DDBJ whole genome shotgun (WGS) entry which is preliminary data.</text>
</comment>
<dbReference type="Proteomes" id="UP000586976">
    <property type="component" value="Unassembled WGS sequence"/>
</dbReference>
<evidence type="ECO:0000313" key="5">
    <source>
        <dbReference type="Proteomes" id="UP000586976"/>
    </source>
</evidence>
<dbReference type="Pfam" id="PF17853">
    <property type="entry name" value="GGDEF_2"/>
    <property type="match status" value="1"/>
</dbReference>
<dbReference type="PANTHER" id="PTHR33744:SF17">
    <property type="entry name" value="CONSERVED PROTEIN"/>
    <property type="match status" value="1"/>
</dbReference>
<organism evidence="4 5">
    <name type="scientific">Streptomyces himalayensis subsp. aureolus</name>
    <dbReference type="NCBI Taxonomy" id="2758039"/>
    <lineage>
        <taxon>Bacteria</taxon>
        <taxon>Bacillati</taxon>
        <taxon>Actinomycetota</taxon>
        <taxon>Actinomycetes</taxon>
        <taxon>Kitasatosporales</taxon>
        <taxon>Streptomycetaceae</taxon>
        <taxon>Streptomyces</taxon>
        <taxon>Streptomyces himalayensis</taxon>
    </lineage>
</organism>